<dbReference type="InterPro" id="IPR002048">
    <property type="entry name" value="EF_hand_dom"/>
</dbReference>
<feature type="transmembrane region" description="Helical" evidence="17">
    <location>
        <begin position="45"/>
        <end position="78"/>
    </location>
</feature>
<dbReference type="FunCoup" id="D8SVX6">
    <property type="interactions" value="1342"/>
</dbReference>
<accession>D8SVX6</accession>
<evidence type="ECO:0000256" key="9">
    <source>
        <dbReference type="ARBA" id="ARBA00022737"/>
    </source>
</evidence>
<evidence type="ECO:0000256" key="17">
    <source>
        <dbReference type="SAM" id="Phobius"/>
    </source>
</evidence>
<dbReference type="AlphaFoldDB" id="D8SVX6"/>
<dbReference type="EMBL" id="GL377647">
    <property type="protein sequence ID" value="EFJ11391.1"/>
    <property type="molecule type" value="Genomic_DNA"/>
</dbReference>
<dbReference type="Proteomes" id="UP000001514">
    <property type="component" value="Unassembled WGS sequence"/>
</dbReference>
<keyword evidence="10" id="KW-0106">Calcium</keyword>
<evidence type="ECO:0000256" key="11">
    <source>
        <dbReference type="ARBA" id="ARBA00022989"/>
    </source>
</evidence>
<dbReference type="SUPFAM" id="SSF47473">
    <property type="entry name" value="EF-hand"/>
    <property type="match status" value="1"/>
</dbReference>
<dbReference type="InterPro" id="IPR011992">
    <property type="entry name" value="EF-hand-dom_pair"/>
</dbReference>
<dbReference type="GO" id="GO:0006814">
    <property type="term" value="P:sodium ion transport"/>
    <property type="evidence" value="ECO:0007669"/>
    <property type="project" value="UniProtKB-KW"/>
</dbReference>
<evidence type="ECO:0000313" key="19">
    <source>
        <dbReference type="EMBL" id="EFJ11391.1"/>
    </source>
</evidence>
<dbReference type="GO" id="GO:0015369">
    <property type="term" value="F:calcium:proton antiporter activity"/>
    <property type="evidence" value="ECO:0000318"/>
    <property type="project" value="GO_Central"/>
</dbReference>
<keyword evidence="14" id="KW-0406">Ion transport</keyword>
<dbReference type="KEGG" id="smo:SELMODRAFT_42348"/>
<comment type="similarity">
    <text evidence="2">Belongs to the Ca(2+):cation antiporter (CaCA) (TC 2.A.19) family.</text>
</comment>
<keyword evidence="5" id="KW-1003">Cell membrane</keyword>
<feature type="transmembrane region" description="Helical" evidence="17">
    <location>
        <begin position="375"/>
        <end position="394"/>
    </location>
</feature>
<evidence type="ECO:0000256" key="7">
    <source>
        <dbReference type="ARBA" id="ARBA00022692"/>
    </source>
</evidence>
<feature type="non-terminal residue" evidence="19">
    <location>
        <position position="1"/>
    </location>
</feature>
<dbReference type="GO" id="GO:0005886">
    <property type="term" value="C:plasma membrane"/>
    <property type="evidence" value="ECO:0007669"/>
    <property type="project" value="UniProtKB-SubCell"/>
</dbReference>
<comment type="subcellular location">
    <subcellularLocation>
        <location evidence="1">Cell membrane</location>
        <topology evidence="1">Multi-pass membrane protein</topology>
    </subcellularLocation>
</comment>
<dbReference type="GO" id="GO:0006874">
    <property type="term" value="P:intracellular calcium ion homeostasis"/>
    <property type="evidence" value="ECO:0000318"/>
    <property type="project" value="GO_Central"/>
</dbReference>
<dbReference type="SMART" id="SM00054">
    <property type="entry name" value="EFh"/>
    <property type="match status" value="2"/>
</dbReference>
<dbReference type="FunFam" id="1.20.1420.30:FF:000019">
    <property type="entry name" value="Sodium/calcium exchanger NCL2"/>
    <property type="match status" value="1"/>
</dbReference>
<evidence type="ECO:0000256" key="2">
    <source>
        <dbReference type="ARBA" id="ARBA00008170"/>
    </source>
</evidence>
<dbReference type="PROSITE" id="PS50222">
    <property type="entry name" value="EF_HAND_2"/>
    <property type="match status" value="2"/>
</dbReference>
<keyword evidence="8" id="KW-0479">Metal-binding</keyword>
<evidence type="ECO:0000256" key="13">
    <source>
        <dbReference type="ARBA" id="ARBA00023053"/>
    </source>
</evidence>
<feature type="transmembrane region" description="Helical" evidence="17">
    <location>
        <begin position="414"/>
        <end position="437"/>
    </location>
</feature>
<feature type="domain" description="EF-hand" evidence="18">
    <location>
        <begin position="246"/>
        <end position="281"/>
    </location>
</feature>
<dbReference type="HOGENOM" id="CLU_023891_0_0_1"/>
<evidence type="ECO:0000256" key="16">
    <source>
        <dbReference type="ARBA" id="ARBA00023201"/>
    </source>
</evidence>
<feature type="transmembrane region" description="Helical" evidence="17">
    <location>
        <begin position="479"/>
        <end position="497"/>
    </location>
</feature>
<feature type="transmembrane region" description="Helical" evidence="17">
    <location>
        <begin position="180"/>
        <end position="199"/>
    </location>
</feature>
<evidence type="ECO:0000256" key="14">
    <source>
        <dbReference type="ARBA" id="ARBA00023065"/>
    </source>
</evidence>
<dbReference type="PANTHER" id="PTHR31503:SF81">
    <property type="entry name" value="EF-HAND DOMAIN-CONTAINING PROTEIN"/>
    <property type="match status" value="1"/>
</dbReference>
<feature type="non-terminal residue" evidence="19">
    <location>
        <position position="531"/>
    </location>
</feature>
<dbReference type="Gramene" id="EFJ11391">
    <property type="protein sequence ID" value="EFJ11391"/>
    <property type="gene ID" value="SELMODRAFT_42348"/>
</dbReference>
<feature type="transmembrane region" description="Helical" evidence="17">
    <location>
        <begin position="509"/>
        <end position="529"/>
    </location>
</feature>
<dbReference type="InParanoid" id="D8SVX6"/>
<dbReference type="GO" id="GO:0070588">
    <property type="term" value="P:calcium ion transmembrane transport"/>
    <property type="evidence" value="ECO:0000318"/>
    <property type="project" value="GO_Central"/>
</dbReference>
<evidence type="ECO:0000256" key="1">
    <source>
        <dbReference type="ARBA" id="ARBA00004651"/>
    </source>
</evidence>
<name>D8SVX6_SELML</name>
<dbReference type="PROSITE" id="PS00018">
    <property type="entry name" value="EF_HAND_1"/>
    <property type="match status" value="2"/>
</dbReference>
<keyword evidence="11 17" id="KW-1133">Transmembrane helix</keyword>
<keyword evidence="12" id="KW-0346">Stress response</keyword>
<proteinExistence type="inferred from homology"/>
<feature type="transmembrane region" description="Helical" evidence="17">
    <location>
        <begin position="449"/>
        <end position="473"/>
    </location>
</feature>
<dbReference type="CDD" id="cd00051">
    <property type="entry name" value="EFh"/>
    <property type="match status" value="1"/>
</dbReference>
<dbReference type="eggNOG" id="ENOG502QV8Y">
    <property type="taxonomic scope" value="Eukaryota"/>
</dbReference>
<dbReference type="PANTHER" id="PTHR31503">
    <property type="entry name" value="VACUOLAR CALCIUM ION TRANSPORTER"/>
    <property type="match status" value="1"/>
</dbReference>
<evidence type="ECO:0000256" key="4">
    <source>
        <dbReference type="ARBA" id="ARBA00022449"/>
    </source>
</evidence>
<keyword evidence="3" id="KW-0813">Transport</keyword>
<feature type="transmembrane region" description="Helical" evidence="17">
    <location>
        <begin position="84"/>
        <end position="107"/>
    </location>
</feature>
<reference evidence="19 20" key="1">
    <citation type="journal article" date="2011" name="Science">
        <title>The Selaginella genome identifies genetic changes associated with the evolution of vascular plants.</title>
        <authorList>
            <person name="Banks J.A."/>
            <person name="Nishiyama T."/>
            <person name="Hasebe M."/>
            <person name="Bowman J.L."/>
            <person name="Gribskov M."/>
            <person name="dePamphilis C."/>
            <person name="Albert V.A."/>
            <person name="Aono N."/>
            <person name="Aoyama T."/>
            <person name="Ambrose B.A."/>
            <person name="Ashton N.W."/>
            <person name="Axtell M.J."/>
            <person name="Barker E."/>
            <person name="Barker M.S."/>
            <person name="Bennetzen J.L."/>
            <person name="Bonawitz N.D."/>
            <person name="Chapple C."/>
            <person name="Cheng C."/>
            <person name="Correa L.G."/>
            <person name="Dacre M."/>
            <person name="DeBarry J."/>
            <person name="Dreyer I."/>
            <person name="Elias M."/>
            <person name="Engstrom E.M."/>
            <person name="Estelle M."/>
            <person name="Feng L."/>
            <person name="Finet C."/>
            <person name="Floyd S.K."/>
            <person name="Frommer W.B."/>
            <person name="Fujita T."/>
            <person name="Gramzow L."/>
            <person name="Gutensohn M."/>
            <person name="Harholt J."/>
            <person name="Hattori M."/>
            <person name="Heyl A."/>
            <person name="Hirai T."/>
            <person name="Hiwatashi Y."/>
            <person name="Ishikawa M."/>
            <person name="Iwata M."/>
            <person name="Karol K.G."/>
            <person name="Koehler B."/>
            <person name="Kolukisaoglu U."/>
            <person name="Kubo M."/>
            <person name="Kurata T."/>
            <person name="Lalonde S."/>
            <person name="Li K."/>
            <person name="Li Y."/>
            <person name="Litt A."/>
            <person name="Lyons E."/>
            <person name="Manning G."/>
            <person name="Maruyama T."/>
            <person name="Michael T.P."/>
            <person name="Mikami K."/>
            <person name="Miyazaki S."/>
            <person name="Morinaga S."/>
            <person name="Murata T."/>
            <person name="Mueller-Roeber B."/>
            <person name="Nelson D.R."/>
            <person name="Obara M."/>
            <person name="Oguri Y."/>
            <person name="Olmstead R.G."/>
            <person name="Onodera N."/>
            <person name="Petersen B.L."/>
            <person name="Pils B."/>
            <person name="Prigge M."/>
            <person name="Rensing S.A."/>
            <person name="Riano-Pachon D.M."/>
            <person name="Roberts A.W."/>
            <person name="Sato Y."/>
            <person name="Scheller H.V."/>
            <person name="Schulz B."/>
            <person name="Schulz C."/>
            <person name="Shakirov E.V."/>
            <person name="Shibagaki N."/>
            <person name="Shinohara N."/>
            <person name="Shippen D.E."/>
            <person name="Soerensen I."/>
            <person name="Sotooka R."/>
            <person name="Sugimoto N."/>
            <person name="Sugita M."/>
            <person name="Sumikawa N."/>
            <person name="Tanurdzic M."/>
            <person name="Theissen G."/>
            <person name="Ulvskov P."/>
            <person name="Wakazuki S."/>
            <person name="Weng J.K."/>
            <person name="Willats W.W."/>
            <person name="Wipf D."/>
            <person name="Wolf P.G."/>
            <person name="Yang L."/>
            <person name="Zimmer A.D."/>
            <person name="Zhu Q."/>
            <person name="Mitros T."/>
            <person name="Hellsten U."/>
            <person name="Loque D."/>
            <person name="Otillar R."/>
            <person name="Salamov A."/>
            <person name="Schmutz J."/>
            <person name="Shapiro H."/>
            <person name="Lindquist E."/>
            <person name="Lucas S."/>
            <person name="Rokhsar D."/>
            <person name="Grigoriev I.V."/>
        </authorList>
    </citation>
    <scope>NUCLEOTIDE SEQUENCE [LARGE SCALE GENOMIC DNA]</scope>
</reference>
<evidence type="ECO:0000256" key="3">
    <source>
        <dbReference type="ARBA" id="ARBA00022448"/>
    </source>
</evidence>
<keyword evidence="16" id="KW-0739">Sodium transport</keyword>
<dbReference type="OrthoDB" id="26525at2759"/>
<feature type="domain" description="EF-hand" evidence="18">
    <location>
        <begin position="287"/>
        <end position="322"/>
    </location>
</feature>
<feature type="transmembrane region" description="Helical" evidence="17">
    <location>
        <begin position="151"/>
        <end position="168"/>
    </location>
</feature>
<dbReference type="Pfam" id="PF13499">
    <property type="entry name" value="EF-hand_7"/>
    <property type="match status" value="1"/>
</dbReference>
<evidence type="ECO:0000313" key="20">
    <source>
        <dbReference type="Proteomes" id="UP000001514"/>
    </source>
</evidence>
<keyword evidence="9" id="KW-0677">Repeat</keyword>
<dbReference type="GO" id="GO:0005509">
    <property type="term" value="F:calcium ion binding"/>
    <property type="evidence" value="ECO:0007669"/>
    <property type="project" value="InterPro"/>
</dbReference>
<protein>
    <recommendedName>
        <fullName evidence="18">EF-hand domain-containing protein</fullName>
    </recommendedName>
</protein>
<evidence type="ECO:0000256" key="12">
    <source>
        <dbReference type="ARBA" id="ARBA00023016"/>
    </source>
</evidence>
<dbReference type="OMA" id="HTMKFLS"/>
<keyword evidence="4" id="KW-0050">Antiport</keyword>
<dbReference type="Pfam" id="PF01699">
    <property type="entry name" value="Na_Ca_ex"/>
    <property type="match status" value="2"/>
</dbReference>
<evidence type="ECO:0000259" key="18">
    <source>
        <dbReference type="PROSITE" id="PS50222"/>
    </source>
</evidence>
<evidence type="ECO:0000256" key="10">
    <source>
        <dbReference type="ARBA" id="ARBA00022837"/>
    </source>
</evidence>
<organism evidence="20">
    <name type="scientific">Selaginella moellendorffii</name>
    <name type="common">Spikemoss</name>
    <dbReference type="NCBI Taxonomy" id="88036"/>
    <lineage>
        <taxon>Eukaryota</taxon>
        <taxon>Viridiplantae</taxon>
        <taxon>Streptophyta</taxon>
        <taxon>Embryophyta</taxon>
        <taxon>Tracheophyta</taxon>
        <taxon>Lycopodiopsida</taxon>
        <taxon>Selaginellales</taxon>
        <taxon>Selaginellaceae</taxon>
        <taxon>Selaginella</taxon>
    </lineage>
</organism>
<dbReference type="InterPro" id="IPR004837">
    <property type="entry name" value="NaCa_Exmemb"/>
</dbReference>
<sequence>KEESCEPNYGFLPCSTGVAGNIFLLIVYGFLLLKAAQFLSEGSELLLLVLNPGIIGGLLLPILGALPDAILILVSGLFASEAEVLSQVLVGMGLLAGSTIMLLTLLWGSSLIVGRCDLQEVNGNLVAKDKTLTRKFDVSKTGVTTDAQTKVSAWIMLITVIPYILAQLPKIIRQPQLGRFFIILSCVLSFGSLLAYCIYQIMSPWIQQRRIALARQRFRLFHTLQKLSSYSKSKSWGDLVLSDGSTNTEALTKLFSYFDEDKSGHLTQHELKALIIGLGIGHESLLPKEEELKAWMSDFDRSSDDKISESEFISGFTRWIKDLQQPKEEHRDNDNGWDTEAQSAQTSYMALMDGQGGGEEKEEEESGESMTKNQIITKAVLLIVLGALIAGIFADPLVDSIENFSSATGIPSFFIAFVATPLATNSSEAISSVLFAAKKKKQNISLTYSQIYGGVTMNNTLCLGIFLAVVAYRGLTWDFSSEVLVITLVALIMGIFGGTRTTFPLWTSFIPLALYPLSILVVALLDYVLGW</sequence>
<evidence type="ECO:0000256" key="8">
    <source>
        <dbReference type="ARBA" id="ARBA00022723"/>
    </source>
</evidence>
<dbReference type="Gene3D" id="1.10.238.10">
    <property type="entry name" value="EF-hand"/>
    <property type="match status" value="1"/>
</dbReference>
<keyword evidence="15 17" id="KW-0472">Membrane</keyword>
<dbReference type="InterPro" id="IPR018247">
    <property type="entry name" value="EF_Hand_1_Ca_BS"/>
</dbReference>
<keyword evidence="13" id="KW-0915">Sodium</keyword>
<dbReference type="InterPro" id="IPR004713">
    <property type="entry name" value="CaH_exchang"/>
</dbReference>
<gene>
    <name evidence="19" type="ORF">SELMODRAFT_42348</name>
</gene>
<keyword evidence="6" id="KW-0109">Calcium transport</keyword>
<evidence type="ECO:0000256" key="5">
    <source>
        <dbReference type="ARBA" id="ARBA00022475"/>
    </source>
</evidence>
<feature type="transmembrane region" description="Helical" evidence="17">
    <location>
        <begin position="16"/>
        <end position="33"/>
    </location>
</feature>
<keyword evidence="20" id="KW-1185">Reference proteome</keyword>
<evidence type="ECO:0000256" key="15">
    <source>
        <dbReference type="ARBA" id="ARBA00023136"/>
    </source>
</evidence>
<evidence type="ECO:0000256" key="6">
    <source>
        <dbReference type="ARBA" id="ARBA00022568"/>
    </source>
</evidence>
<keyword evidence="7 17" id="KW-0812">Transmembrane</keyword>